<evidence type="ECO:0000313" key="3">
    <source>
        <dbReference type="EMBL" id="EPS71307.1"/>
    </source>
</evidence>
<gene>
    <name evidence="3" type="ORF">M569_03453</name>
</gene>
<reference evidence="3 4" key="1">
    <citation type="journal article" date="2013" name="BMC Genomics">
        <title>The miniature genome of a carnivorous plant Genlisea aurea contains a low number of genes and short non-coding sequences.</title>
        <authorList>
            <person name="Leushkin E.V."/>
            <person name="Sutormin R.A."/>
            <person name="Nabieva E.R."/>
            <person name="Penin A.A."/>
            <person name="Kondrashov A.S."/>
            <person name="Logacheva M.D."/>
        </authorList>
    </citation>
    <scope>NUCLEOTIDE SEQUENCE [LARGE SCALE GENOMIC DNA]</scope>
</reference>
<comment type="similarity">
    <text evidence="1">Belongs to the UDP-glycosyltransferase family.</text>
</comment>
<comment type="caution">
    <text evidence="3">The sequence shown here is derived from an EMBL/GenBank/DDBJ whole genome shotgun (WGS) entry which is preliminary data.</text>
</comment>
<proteinExistence type="inferred from homology"/>
<evidence type="ECO:0008006" key="5">
    <source>
        <dbReference type="Google" id="ProtNLM"/>
    </source>
</evidence>
<dbReference type="InterPro" id="IPR002213">
    <property type="entry name" value="UDP_glucos_trans"/>
</dbReference>
<accession>S8EFF3</accession>
<dbReference type="PANTHER" id="PTHR11926">
    <property type="entry name" value="GLUCOSYL/GLUCURONOSYL TRANSFERASES"/>
    <property type="match status" value="1"/>
</dbReference>
<keyword evidence="2" id="KW-0808">Transferase</keyword>
<sequence length="300" mass="33566">MKNGYMNQVVEPIVGVKGGLKLREFTSFMRTDDPQDFMLNYHIKVADSIFRAKAVVFNSYSALEGPVLAALSHFSPSLFTVGPLHLRMPYLPESPLKALGSNLWREDPHCINWLDHRAPGSVLYVNFGSITVVTAAELREFAWGLANSGSPFLWVVRPDMVTGDSAMLDEEFLNETKERGLLISWCPQEKVLGHPSTGGFLNHSGWNSTIESISSGVPMLCWPFFADQPTNCRFSCVEWGIAMEIDNNVRREQVEAAVRELMEGEKGKKMREKVRELKRKAEAEAAPGGLSDVNLDKFIQ</sequence>
<dbReference type="CDD" id="cd03784">
    <property type="entry name" value="GT1_Gtf-like"/>
    <property type="match status" value="1"/>
</dbReference>
<organism evidence="3 4">
    <name type="scientific">Genlisea aurea</name>
    <dbReference type="NCBI Taxonomy" id="192259"/>
    <lineage>
        <taxon>Eukaryota</taxon>
        <taxon>Viridiplantae</taxon>
        <taxon>Streptophyta</taxon>
        <taxon>Embryophyta</taxon>
        <taxon>Tracheophyta</taxon>
        <taxon>Spermatophyta</taxon>
        <taxon>Magnoliopsida</taxon>
        <taxon>eudicotyledons</taxon>
        <taxon>Gunneridae</taxon>
        <taxon>Pentapetalae</taxon>
        <taxon>asterids</taxon>
        <taxon>lamiids</taxon>
        <taxon>Lamiales</taxon>
        <taxon>Lentibulariaceae</taxon>
        <taxon>Genlisea</taxon>
    </lineage>
</organism>
<dbReference type="SUPFAM" id="SSF53756">
    <property type="entry name" value="UDP-Glycosyltransferase/glycogen phosphorylase"/>
    <property type="match status" value="1"/>
</dbReference>
<protein>
    <recommendedName>
        <fullName evidence="5">UDP-glycosyltransferases domain-containing protein</fullName>
    </recommendedName>
</protein>
<dbReference type="GO" id="GO:0080043">
    <property type="term" value="F:quercetin 3-O-glucosyltransferase activity"/>
    <property type="evidence" value="ECO:0007669"/>
    <property type="project" value="TreeGrafter"/>
</dbReference>
<dbReference type="Gene3D" id="3.40.50.2000">
    <property type="entry name" value="Glycogen Phosphorylase B"/>
    <property type="match status" value="2"/>
</dbReference>
<dbReference type="AlphaFoldDB" id="S8EFF3"/>
<keyword evidence="4" id="KW-1185">Reference proteome</keyword>
<dbReference type="PANTHER" id="PTHR11926:SF774">
    <property type="entry name" value="UDP-GLYCOSYLTRANSFERASE 85A1-RELATED"/>
    <property type="match status" value="1"/>
</dbReference>
<evidence type="ECO:0000256" key="1">
    <source>
        <dbReference type="ARBA" id="ARBA00009995"/>
    </source>
</evidence>
<dbReference type="EMBL" id="AUSU01001315">
    <property type="protein sequence ID" value="EPS71307.1"/>
    <property type="molecule type" value="Genomic_DNA"/>
</dbReference>
<evidence type="ECO:0000313" key="4">
    <source>
        <dbReference type="Proteomes" id="UP000015453"/>
    </source>
</evidence>
<name>S8EFF3_9LAMI</name>
<dbReference type="Proteomes" id="UP000015453">
    <property type="component" value="Unassembled WGS sequence"/>
</dbReference>
<dbReference type="Pfam" id="PF00201">
    <property type="entry name" value="UDPGT"/>
    <property type="match status" value="1"/>
</dbReference>
<feature type="non-terminal residue" evidence="3">
    <location>
        <position position="300"/>
    </location>
</feature>
<evidence type="ECO:0000256" key="2">
    <source>
        <dbReference type="ARBA" id="ARBA00022679"/>
    </source>
</evidence>
<dbReference type="GO" id="GO:0080044">
    <property type="term" value="F:quercetin 7-O-glucosyltransferase activity"/>
    <property type="evidence" value="ECO:0007669"/>
    <property type="project" value="TreeGrafter"/>
</dbReference>
<dbReference type="OrthoDB" id="910828at2759"/>
<dbReference type="FunFam" id="3.40.50.2000:FF:000027">
    <property type="entry name" value="Glycosyltransferase"/>
    <property type="match status" value="1"/>
</dbReference>